<dbReference type="SUPFAM" id="SSF63829">
    <property type="entry name" value="Calcium-dependent phosphotriesterase"/>
    <property type="match status" value="2"/>
</dbReference>
<feature type="domain" description="Two component regulator three Y" evidence="2">
    <location>
        <begin position="729"/>
        <end position="793"/>
    </location>
</feature>
<dbReference type="GO" id="GO:0000155">
    <property type="term" value="F:phosphorelay sensor kinase activity"/>
    <property type="evidence" value="ECO:0007669"/>
    <property type="project" value="InterPro"/>
</dbReference>
<accession>A0A7W6EN20</accession>
<feature type="domain" description="Signal transduction histidine kinase internal region" evidence="1">
    <location>
        <begin position="885"/>
        <end position="961"/>
    </location>
</feature>
<keyword evidence="4" id="KW-1185">Reference proteome</keyword>
<reference evidence="3 4" key="1">
    <citation type="submission" date="2020-08" db="EMBL/GenBank/DDBJ databases">
        <title>Genomic Encyclopedia of Type Strains, Phase IV (KMG-IV): sequencing the most valuable type-strain genomes for metagenomic binning, comparative biology and taxonomic classification.</title>
        <authorList>
            <person name="Goeker M."/>
        </authorList>
    </citation>
    <scope>NUCLEOTIDE SEQUENCE [LARGE SCALE GENOMIC DNA]</scope>
    <source>
        <strain evidence="3 4">DSM 17976</strain>
    </source>
</reference>
<dbReference type="InterPro" id="IPR010559">
    <property type="entry name" value="Sig_transdc_His_kin_internal"/>
</dbReference>
<gene>
    <name evidence="3" type="ORF">FHS57_000052</name>
</gene>
<dbReference type="Pfam" id="PF07495">
    <property type="entry name" value="Y_Y_Y"/>
    <property type="match status" value="1"/>
</dbReference>
<comment type="caution">
    <text evidence="3">The sequence shown here is derived from an EMBL/GenBank/DDBJ whole genome shotgun (WGS) entry which is preliminary data.</text>
</comment>
<name>A0A7W6EN20_9BACT</name>
<dbReference type="EMBL" id="JACIBY010000001">
    <property type="protein sequence ID" value="MBB3836070.1"/>
    <property type="molecule type" value="Genomic_DNA"/>
</dbReference>
<dbReference type="InterPro" id="IPR011123">
    <property type="entry name" value="Y_Y_Y"/>
</dbReference>
<dbReference type="PANTHER" id="PTHR34220:SF7">
    <property type="entry name" value="SENSOR HISTIDINE KINASE YPDA"/>
    <property type="match status" value="1"/>
</dbReference>
<evidence type="ECO:0000313" key="4">
    <source>
        <dbReference type="Proteomes" id="UP000541352"/>
    </source>
</evidence>
<evidence type="ECO:0000259" key="2">
    <source>
        <dbReference type="Pfam" id="PF07495"/>
    </source>
</evidence>
<dbReference type="InterPro" id="IPR050640">
    <property type="entry name" value="Bact_2-comp_sensor_kinase"/>
</dbReference>
<dbReference type="PANTHER" id="PTHR34220">
    <property type="entry name" value="SENSOR HISTIDINE KINASE YPDA"/>
    <property type="match status" value="1"/>
</dbReference>
<proteinExistence type="predicted"/>
<dbReference type="Pfam" id="PF06580">
    <property type="entry name" value="His_kinase"/>
    <property type="match status" value="1"/>
</dbReference>
<dbReference type="GO" id="GO:0016020">
    <property type="term" value="C:membrane"/>
    <property type="evidence" value="ECO:0007669"/>
    <property type="project" value="InterPro"/>
</dbReference>
<dbReference type="Gene3D" id="2.130.10.10">
    <property type="entry name" value="YVTN repeat-like/Quinoprotein amine dehydrogenase"/>
    <property type="match status" value="4"/>
</dbReference>
<dbReference type="Pfam" id="PF07494">
    <property type="entry name" value="Reg_prop"/>
    <property type="match status" value="4"/>
</dbReference>
<dbReference type="InterPro" id="IPR015943">
    <property type="entry name" value="WD40/YVTN_repeat-like_dom_sf"/>
</dbReference>
<protein>
    <submittedName>
        <fullName evidence="3">Ligand-binding sensor domain-containing protein</fullName>
    </submittedName>
</protein>
<dbReference type="InterPro" id="IPR013783">
    <property type="entry name" value="Ig-like_fold"/>
</dbReference>
<dbReference type="Gene3D" id="2.60.40.10">
    <property type="entry name" value="Immunoglobulins"/>
    <property type="match status" value="1"/>
</dbReference>
<dbReference type="Proteomes" id="UP000541352">
    <property type="component" value="Unassembled WGS sequence"/>
</dbReference>
<dbReference type="RefSeq" id="WP_183970869.1">
    <property type="nucleotide sequence ID" value="NZ_JACIBY010000001.1"/>
</dbReference>
<sequence>MPFRLSSLLFLVFICWGQHRSHAQFSNVSFQHLGPEQGLPIHYITATVQDTSGFMWVGTMMGMVRYDGKQCRIFDHERLNPHSLSDMLVRAVFMSKNGTLWVGTQNGFNRFDFRTQQFERFYFSQHGKRCNYIRCVAEDTQGKLWLGTASGLLVFDPISKKSELVKLPTDASSKTQVYSIRSIMADGETIWVGTDMGLYRYHRSSKSFQVFCKSDELGSIPDNSLSALAKHPQTGDILVGSRSGMVASLSLSSELFRIIKLPLKEPQEISRIYFDRDQTLWISTLGEGVFYFTKNSDKVGQFLSDINTPSSLGSNYVKSVFQDCAGVIWFSTSYKGLSRFNPYNQSFRSLLKDANVPQPNANASTINRIAVDSKDNLWLATSEGLLWIDAKKTTHKRYLHDPNNPYSLTDNYINSVLVDRNDGVWVGTRSYLHYFDVKTGRFTHFDHLPNEENPSPSEGITRTDFVAGKLIYDLAESADGRIFIGTEEGLTIYNPKTRIFTNHFNDARIRKVPINRFNSLFFDSKNYLWVGCGVDEVLCISPDLTKTVSYRYEESNPKGLPDNGVMAFAEDSKGNIWMGTDNGLGCLNRQTQQFTNFTTRNGLANNYISALIRVGSTLWMGTANGLTRFEENGKRFTSFGSADNLQVLSVETECVAKDSQGNLLFGGLYGLVSFHPNQVKTNSFIPPVAVTSVKVYGKEVLPTLYRQTNVPIELDYDQNDLTIEVAALSYDHSENNLFSFWLEGIEKTWGAPTHQTTLNYLNLQPNEYILHVRAANNDGVWNPVPYHLHIIIHPPFWQRWWFRLLVLATLIGSGVYLYRWRVKMIEHEHATEVKLLEEQQTLQNQLNQELTEKLDYQQKFEIAQKQQAETERKTILLEREKFLSKYQNLVNQLNPHFLFNSLAVLDSLIYKDHKLASKYLRQLTKVYRYLIENDDHETVTLEQELRFARDFVSLLHMRYSDGLQIDIHLSETLNQKRIVPVTFQNLIENAIKHNITALESPLKVLIYEDNEYLIFENNLQKRGTVATSNKRGLSDFKALYSYLTNRPLFIEETNTHFVVRVPLLD</sequence>
<evidence type="ECO:0000313" key="3">
    <source>
        <dbReference type="EMBL" id="MBB3836070.1"/>
    </source>
</evidence>
<dbReference type="AlphaFoldDB" id="A0A7W6EN20"/>
<dbReference type="InterPro" id="IPR011110">
    <property type="entry name" value="Reg_prop"/>
</dbReference>
<evidence type="ECO:0000259" key="1">
    <source>
        <dbReference type="Pfam" id="PF06580"/>
    </source>
</evidence>
<organism evidence="3 4">
    <name type="scientific">Runella defluvii</name>
    <dbReference type="NCBI Taxonomy" id="370973"/>
    <lineage>
        <taxon>Bacteria</taxon>
        <taxon>Pseudomonadati</taxon>
        <taxon>Bacteroidota</taxon>
        <taxon>Cytophagia</taxon>
        <taxon>Cytophagales</taxon>
        <taxon>Spirosomataceae</taxon>
        <taxon>Runella</taxon>
    </lineage>
</organism>